<name>A0AA86PGE0_9EUKA</name>
<proteinExistence type="predicted"/>
<dbReference type="EMBL" id="CATOUU010000659">
    <property type="protein sequence ID" value="CAI9938955.1"/>
    <property type="molecule type" value="Genomic_DNA"/>
</dbReference>
<evidence type="ECO:0000313" key="3">
    <source>
        <dbReference type="Proteomes" id="UP001642409"/>
    </source>
</evidence>
<protein>
    <submittedName>
        <fullName evidence="2">Hypothetical_protein</fullName>
    </submittedName>
</protein>
<reference evidence="2 3" key="2">
    <citation type="submission" date="2024-07" db="EMBL/GenBank/DDBJ databases">
        <authorList>
            <person name="Akdeniz Z."/>
        </authorList>
    </citation>
    <scope>NUCLEOTIDE SEQUENCE [LARGE SCALE GENOMIC DNA]</scope>
</reference>
<dbReference type="EMBL" id="CAXDID020000400">
    <property type="protein sequence ID" value="CAL6087368.1"/>
    <property type="molecule type" value="Genomic_DNA"/>
</dbReference>
<accession>A0AA86PGE0</accession>
<evidence type="ECO:0000313" key="1">
    <source>
        <dbReference type="EMBL" id="CAI9938955.1"/>
    </source>
</evidence>
<evidence type="ECO:0000313" key="2">
    <source>
        <dbReference type="EMBL" id="CAL6087368.1"/>
    </source>
</evidence>
<dbReference type="Proteomes" id="UP001642409">
    <property type="component" value="Unassembled WGS sequence"/>
</dbReference>
<reference evidence="1" key="1">
    <citation type="submission" date="2023-06" db="EMBL/GenBank/DDBJ databases">
        <authorList>
            <person name="Kurt Z."/>
        </authorList>
    </citation>
    <scope>NUCLEOTIDE SEQUENCE</scope>
</reference>
<gene>
    <name evidence="1" type="ORF">HINF_LOCUS26600</name>
    <name evidence="2" type="ORF">HINF_LOCUS63613</name>
</gene>
<dbReference type="AlphaFoldDB" id="A0AA86PGE0"/>
<organism evidence="1">
    <name type="scientific">Hexamita inflata</name>
    <dbReference type="NCBI Taxonomy" id="28002"/>
    <lineage>
        <taxon>Eukaryota</taxon>
        <taxon>Metamonada</taxon>
        <taxon>Diplomonadida</taxon>
        <taxon>Hexamitidae</taxon>
        <taxon>Hexamitinae</taxon>
        <taxon>Hexamita</taxon>
    </lineage>
</organism>
<keyword evidence="3" id="KW-1185">Reference proteome</keyword>
<comment type="caution">
    <text evidence="1">The sequence shown here is derived from an EMBL/GenBank/DDBJ whole genome shotgun (WGS) entry which is preliminary data.</text>
</comment>
<sequence>MKNYINSGATGTVHQLLFAIFPSKGCFVKRDLLCLNSFSKDFACQQQIKPAIVSNLIGFLSFQSLISTIFGQNSTSIQYLHGYQSQTNNQIYNRFNRQSSYILNFNCLLVGFNSQSYQYHK</sequence>